<sequence>HRLEESSAIKRLFTRDGEVAVNLNGAGHMLWLYYLHRHEKTALCGHAFNARISKGLWSVGLLAHSFALAALQLGHLQEQMPKLDIGARAVGGYLSELPNPPCV</sequence>
<gene>
    <name evidence="1" type="ORF">BaRGS_00009380</name>
</gene>
<reference evidence="1 2" key="1">
    <citation type="journal article" date="2023" name="Sci. Data">
        <title>Genome assembly of the Korean intertidal mud-creeper Batillaria attramentaria.</title>
        <authorList>
            <person name="Patra A.K."/>
            <person name="Ho P.T."/>
            <person name="Jun S."/>
            <person name="Lee S.J."/>
            <person name="Kim Y."/>
            <person name="Won Y.J."/>
        </authorList>
    </citation>
    <scope>NUCLEOTIDE SEQUENCE [LARGE SCALE GENOMIC DNA]</scope>
    <source>
        <strain evidence="1">Wonlab-2016</strain>
    </source>
</reference>
<evidence type="ECO:0000313" key="2">
    <source>
        <dbReference type="Proteomes" id="UP001519460"/>
    </source>
</evidence>
<feature type="non-terminal residue" evidence="1">
    <location>
        <position position="1"/>
    </location>
</feature>
<accession>A0ABD0LIX9</accession>
<organism evidence="1 2">
    <name type="scientific">Batillaria attramentaria</name>
    <dbReference type="NCBI Taxonomy" id="370345"/>
    <lineage>
        <taxon>Eukaryota</taxon>
        <taxon>Metazoa</taxon>
        <taxon>Spiralia</taxon>
        <taxon>Lophotrochozoa</taxon>
        <taxon>Mollusca</taxon>
        <taxon>Gastropoda</taxon>
        <taxon>Caenogastropoda</taxon>
        <taxon>Sorbeoconcha</taxon>
        <taxon>Cerithioidea</taxon>
        <taxon>Batillariidae</taxon>
        <taxon>Batillaria</taxon>
    </lineage>
</organism>
<dbReference type="EMBL" id="JACVVK020000044">
    <property type="protein sequence ID" value="KAK7499405.1"/>
    <property type="molecule type" value="Genomic_DNA"/>
</dbReference>
<proteinExistence type="predicted"/>
<dbReference type="Proteomes" id="UP001519460">
    <property type="component" value="Unassembled WGS sequence"/>
</dbReference>
<keyword evidence="2" id="KW-1185">Reference proteome</keyword>
<evidence type="ECO:0000313" key="1">
    <source>
        <dbReference type="EMBL" id="KAK7499405.1"/>
    </source>
</evidence>
<comment type="caution">
    <text evidence="1">The sequence shown here is derived from an EMBL/GenBank/DDBJ whole genome shotgun (WGS) entry which is preliminary data.</text>
</comment>
<protein>
    <submittedName>
        <fullName evidence="1">Uncharacterized protein</fullName>
    </submittedName>
</protein>
<name>A0ABD0LIX9_9CAEN</name>
<dbReference type="AlphaFoldDB" id="A0ABD0LIX9"/>